<dbReference type="Pfam" id="PF14737">
    <property type="entry name" value="DUF4470"/>
    <property type="match status" value="1"/>
</dbReference>
<dbReference type="STRING" id="576137.A0A1L7XL21"/>
<evidence type="ECO:0000256" key="2">
    <source>
        <dbReference type="ARBA" id="ARBA00022771"/>
    </source>
</evidence>
<keyword evidence="1" id="KW-0479">Metal-binding</keyword>
<dbReference type="InterPro" id="IPR002893">
    <property type="entry name" value="Znf_MYND"/>
</dbReference>
<dbReference type="GO" id="GO:0008270">
    <property type="term" value="F:zinc ion binding"/>
    <property type="evidence" value="ECO:0007669"/>
    <property type="project" value="UniProtKB-KW"/>
</dbReference>
<keyword evidence="3" id="KW-0862">Zinc</keyword>
<gene>
    <name evidence="6" type="ORF">PAC_15632</name>
</gene>
<accession>A0A1L7XL21</accession>
<dbReference type="Pfam" id="PF01753">
    <property type="entry name" value="zf-MYND"/>
    <property type="match status" value="1"/>
</dbReference>
<evidence type="ECO:0000256" key="1">
    <source>
        <dbReference type="ARBA" id="ARBA00022723"/>
    </source>
</evidence>
<dbReference type="Proteomes" id="UP000184330">
    <property type="component" value="Unassembled WGS sequence"/>
</dbReference>
<evidence type="ECO:0000313" key="6">
    <source>
        <dbReference type="EMBL" id="CZR65732.1"/>
    </source>
</evidence>
<feature type="domain" description="MYND-type" evidence="5">
    <location>
        <begin position="42"/>
        <end position="79"/>
    </location>
</feature>
<keyword evidence="2 4" id="KW-0863">Zinc-finger</keyword>
<dbReference type="InterPro" id="IPR027974">
    <property type="entry name" value="DUF4470"/>
</dbReference>
<reference evidence="6 7" key="1">
    <citation type="submission" date="2016-03" db="EMBL/GenBank/DDBJ databases">
        <authorList>
            <person name="Ploux O."/>
        </authorList>
    </citation>
    <scope>NUCLEOTIDE SEQUENCE [LARGE SCALE GENOMIC DNA]</scope>
    <source>
        <strain evidence="6 7">UAMH 11012</strain>
    </source>
</reference>
<dbReference type="PROSITE" id="PS50865">
    <property type="entry name" value="ZF_MYND_2"/>
    <property type="match status" value="1"/>
</dbReference>
<keyword evidence="7" id="KW-1185">Reference proteome</keyword>
<evidence type="ECO:0000259" key="5">
    <source>
        <dbReference type="PROSITE" id="PS50865"/>
    </source>
</evidence>
<dbReference type="EMBL" id="FJOG01000032">
    <property type="protein sequence ID" value="CZR65732.1"/>
    <property type="molecule type" value="Genomic_DNA"/>
</dbReference>
<name>A0A1L7XL21_9HELO</name>
<dbReference type="Gene3D" id="6.10.140.2220">
    <property type="match status" value="1"/>
</dbReference>
<sequence length="587" mass="67572">MTLKFNFSWKLPSPDPFALKWISVWSPRYLVLMSLEAVDFSKWFCRKWQNTEHVLTAYTFQYCSRECQKAHWPIHKHDCKSPLMKSTWTPGWVREKRQPTFVTDGPPMSQYGRKKYLWGNVSAIDILNLGKNEVSVEQDFSILFAASGDLRNVVKSVNSMVFFLSARRDIVINDIDIDIVARNAILLLVAMNFPAEEAASMMLHLWYSALVPQGLVDRLQKKIMPLVQDVCTKIREKPSTSLQSKTWRCGPTSLRLVLQKQEWDKVLLYFQVPDTLSADQAQKIRVSTTLARMDHVDRALFSQQPGWRVGMMKFREDGILLPFGASRHSFKQPNPTFYHVTDDWPMMDSAEPLNGWAARDVRAKASVKNDLYGGLALHIVHNLTEFCHNIQLYPLRFQLFQVDARALPNMVRDIGLPDTRFDRIEVSNITDLCHLGPAATLSTFGPMLKRKAQNPHATLLTLFINAVHESITPLDEIGGLQADLKKVMRYIPFSPNMMRDKTSPQMIKVIEARMMFRDFDELFERYMKAHSLPQIGRAAGLEMKDRNTIVDPFPFRLSKNATQEEFDMKVCDGASGGERYVEWRNLE</sequence>
<dbReference type="AlphaFoldDB" id="A0A1L7XL21"/>
<organism evidence="6 7">
    <name type="scientific">Phialocephala subalpina</name>
    <dbReference type="NCBI Taxonomy" id="576137"/>
    <lineage>
        <taxon>Eukaryota</taxon>
        <taxon>Fungi</taxon>
        <taxon>Dikarya</taxon>
        <taxon>Ascomycota</taxon>
        <taxon>Pezizomycotina</taxon>
        <taxon>Leotiomycetes</taxon>
        <taxon>Helotiales</taxon>
        <taxon>Mollisiaceae</taxon>
        <taxon>Phialocephala</taxon>
        <taxon>Phialocephala fortinii species complex</taxon>
    </lineage>
</organism>
<protein>
    <recommendedName>
        <fullName evidence="5">MYND-type domain-containing protein</fullName>
    </recommendedName>
</protein>
<evidence type="ECO:0000313" key="7">
    <source>
        <dbReference type="Proteomes" id="UP000184330"/>
    </source>
</evidence>
<evidence type="ECO:0000256" key="4">
    <source>
        <dbReference type="PROSITE-ProRule" id="PRU00134"/>
    </source>
</evidence>
<proteinExistence type="predicted"/>
<dbReference type="OrthoDB" id="5282002at2759"/>
<evidence type="ECO:0000256" key="3">
    <source>
        <dbReference type="ARBA" id="ARBA00022833"/>
    </source>
</evidence>
<dbReference type="SUPFAM" id="SSF144232">
    <property type="entry name" value="HIT/MYND zinc finger-like"/>
    <property type="match status" value="1"/>
</dbReference>